<dbReference type="SUPFAM" id="SSF52540">
    <property type="entry name" value="P-loop containing nucleoside triphosphate hydrolases"/>
    <property type="match status" value="1"/>
</dbReference>
<dbReference type="InterPro" id="IPR032675">
    <property type="entry name" value="LRR_dom_sf"/>
</dbReference>
<dbReference type="GO" id="GO:0002758">
    <property type="term" value="P:innate immune response-activating signaling pathway"/>
    <property type="evidence" value="ECO:0007669"/>
    <property type="project" value="UniProtKB-ARBA"/>
</dbReference>
<dbReference type="InterPro" id="IPR002182">
    <property type="entry name" value="NB-ARC"/>
</dbReference>
<feature type="domain" description="Disease resistance protein winged helix" evidence="5">
    <location>
        <begin position="136"/>
        <end position="206"/>
    </location>
</feature>
<evidence type="ECO:0000256" key="3">
    <source>
        <dbReference type="ARBA" id="ARBA00022821"/>
    </source>
</evidence>
<dbReference type="PRINTS" id="PR00364">
    <property type="entry name" value="DISEASERSIST"/>
</dbReference>
<dbReference type="PANTHER" id="PTHR36766:SF56">
    <property type="match status" value="1"/>
</dbReference>
<dbReference type="InterPro" id="IPR027417">
    <property type="entry name" value="P-loop_NTPase"/>
</dbReference>
<dbReference type="GO" id="GO:0009626">
    <property type="term" value="P:plant-type hypersensitive response"/>
    <property type="evidence" value="ECO:0007669"/>
    <property type="project" value="UniProtKB-ARBA"/>
</dbReference>
<evidence type="ECO:0000313" key="7">
    <source>
        <dbReference type="EMBL" id="WVZ54702.1"/>
    </source>
</evidence>
<dbReference type="FunFam" id="1.10.10.10:FF:000322">
    <property type="entry name" value="Probable disease resistance protein At1g63360"/>
    <property type="match status" value="1"/>
</dbReference>
<evidence type="ECO:0000259" key="4">
    <source>
        <dbReference type="Pfam" id="PF00931"/>
    </source>
</evidence>
<sequence>MVHLKSSTSRSKILVTTRSRRVAEVMKSAELHDLPFLSLHDSWQLFDRSFGPGLKELGYEYQLVGKEIVGKCGGVPLAIKVLAGTLRDKKLIGEWEAMRDNNLLDFEGEESVSACLKLSYFYLPSHLKQCFTLCSLFPKGHQIYKEQLIDLWIAHNMICLTIGIDYLEDIGDKYFSSLVQVSFLQDVNEHYGRLRCNMHDLVHDLARSILFEELSTSVPEDATSSAKGHRYFCLTNIQEPRKLLPKKGFDNARAMYVDNVDAIISHNALKKAKLLRSVIMDHITSTDVLTAIFQVKNLKYLEITRLHCEALPEAISHIWSLQSMHLTYSDLLELPKLVATKFKNAELSHCRKLKCLPDSIGDCNMLSSIDLYNCEELTALPNSIGRNEKLRILRIGYTKIEKLPSCINTLRNLQCLDLYSSRKLLELPEGLGNLEKLQVLKLKRCKKLEGMPRGIGQLGRLQKLGLFVVGEGEKFAGISELANIGGNCEDLIIRGMEHVMEPHDAHKACLKQKRNLKRLSLKWKMYDGVSDGVLDGLELPPRVTRLEISGYSGRQYARWMQNVVGGRGQGIAYFSFLRVMNLCDFPNLKQLCGVVELPSLEELGLYNMPSLESISGGPFPSLVKLEMSCPKLKVKPYLPLSLQKLDLYSGSEQLLVSPRRCEGYSSSFSFSHRNMLNLGMIAGSRSGQGPGRSLDLLQHMTTLESLEIEHFDAPTELPESFGSLHSLQMLPIYS</sequence>
<dbReference type="Pfam" id="PF00931">
    <property type="entry name" value="NB-ARC"/>
    <property type="match status" value="1"/>
</dbReference>
<name>A0AAQ3PMG8_PASNO</name>
<evidence type="ECO:0000313" key="8">
    <source>
        <dbReference type="Proteomes" id="UP001341281"/>
    </source>
</evidence>
<evidence type="ECO:0000256" key="1">
    <source>
        <dbReference type="ARBA" id="ARBA00022614"/>
    </source>
</evidence>
<dbReference type="SUPFAM" id="SSF52058">
    <property type="entry name" value="L domain-like"/>
    <property type="match status" value="1"/>
</dbReference>
<feature type="domain" description="R13L1/DRL21-like LRR repeat region" evidence="6">
    <location>
        <begin position="478"/>
        <end position="608"/>
    </location>
</feature>
<proteinExistence type="predicted"/>
<dbReference type="EMBL" id="CP144745">
    <property type="protein sequence ID" value="WVZ54702.1"/>
    <property type="molecule type" value="Genomic_DNA"/>
</dbReference>
<keyword evidence="8" id="KW-1185">Reference proteome</keyword>
<keyword evidence="3" id="KW-0611">Plant defense</keyword>
<evidence type="ECO:0000259" key="5">
    <source>
        <dbReference type="Pfam" id="PF23559"/>
    </source>
</evidence>
<reference evidence="7 8" key="1">
    <citation type="submission" date="2024-02" db="EMBL/GenBank/DDBJ databases">
        <title>High-quality chromosome-scale genome assembly of Pensacola bahiagrass (Paspalum notatum Flugge var. saurae).</title>
        <authorList>
            <person name="Vega J.M."/>
            <person name="Podio M."/>
            <person name="Orjuela J."/>
            <person name="Siena L.A."/>
            <person name="Pessino S.C."/>
            <person name="Combes M.C."/>
            <person name="Mariac C."/>
            <person name="Albertini E."/>
            <person name="Pupilli F."/>
            <person name="Ortiz J.P.A."/>
            <person name="Leblanc O."/>
        </authorList>
    </citation>
    <scope>NUCLEOTIDE SEQUENCE [LARGE SCALE GENOMIC DNA]</scope>
    <source>
        <strain evidence="7">R1</strain>
        <tissue evidence="7">Leaf</tissue>
    </source>
</reference>
<dbReference type="Proteomes" id="UP001341281">
    <property type="component" value="Chromosome 01"/>
</dbReference>
<evidence type="ECO:0008006" key="9">
    <source>
        <dbReference type="Google" id="ProtNLM"/>
    </source>
</evidence>
<keyword evidence="2" id="KW-0677">Repeat</keyword>
<gene>
    <name evidence="7" type="ORF">U9M48_005462</name>
</gene>
<dbReference type="InterPro" id="IPR042197">
    <property type="entry name" value="Apaf_helical"/>
</dbReference>
<dbReference type="Gene3D" id="3.80.10.10">
    <property type="entry name" value="Ribonuclease Inhibitor"/>
    <property type="match status" value="2"/>
</dbReference>
<dbReference type="PANTHER" id="PTHR36766">
    <property type="entry name" value="PLANT BROAD-SPECTRUM MILDEW RESISTANCE PROTEIN RPW8"/>
    <property type="match status" value="1"/>
</dbReference>
<dbReference type="AlphaFoldDB" id="A0AAQ3PMG8"/>
<dbReference type="InterPro" id="IPR036388">
    <property type="entry name" value="WH-like_DNA-bd_sf"/>
</dbReference>
<keyword evidence="1" id="KW-0433">Leucine-rich repeat</keyword>
<evidence type="ECO:0000259" key="6">
    <source>
        <dbReference type="Pfam" id="PF25019"/>
    </source>
</evidence>
<dbReference type="Gene3D" id="1.10.10.10">
    <property type="entry name" value="Winged helix-like DNA-binding domain superfamily/Winged helix DNA-binding domain"/>
    <property type="match status" value="1"/>
</dbReference>
<dbReference type="Pfam" id="PF23559">
    <property type="entry name" value="WHD_DRP"/>
    <property type="match status" value="1"/>
</dbReference>
<dbReference type="InterPro" id="IPR058922">
    <property type="entry name" value="WHD_DRP"/>
</dbReference>
<protein>
    <recommendedName>
        <fullName evidence="9">NB-ARC domain-containing protein</fullName>
    </recommendedName>
</protein>
<dbReference type="GO" id="GO:0043531">
    <property type="term" value="F:ADP binding"/>
    <property type="evidence" value="ECO:0007669"/>
    <property type="project" value="InterPro"/>
</dbReference>
<dbReference type="GO" id="GO:0042742">
    <property type="term" value="P:defense response to bacterium"/>
    <property type="evidence" value="ECO:0007669"/>
    <property type="project" value="UniProtKB-ARBA"/>
</dbReference>
<dbReference type="InterPro" id="IPR056789">
    <property type="entry name" value="LRR_R13L1-DRL21"/>
</dbReference>
<dbReference type="Pfam" id="PF25019">
    <property type="entry name" value="LRR_R13L1-DRL21"/>
    <property type="match status" value="1"/>
</dbReference>
<feature type="domain" description="NB-ARC" evidence="4">
    <location>
        <begin position="3"/>
        <end position="48"/>
    </location>
</feature>
<evidence type="ECO:0000256" key="2">
    <source>
        <dbReference type="ARBA" id="ARBA00022737"/>
    </source>
</evidence>
<organism evidence="7 8">
    <name type="scientific">Paspalum notatum var. saurae</name>
    <dbReference type="NCBI Taxonomy" id="547442"/>
    <lineage>
        <taxon>Eukaryota</taxon>
        <taxon>Viridiplantae</taxon>
        <taxon>Streptophyta</taxon>
        <taxon>Embryophyta</taxon>
        <taxon>Tracheophyta</taxon>
        <taxon>Spermatophyta</taxon>
        <taxon>Magnoliopsida</taxon>
        <taxon>Liliopsida</taxon>
        <taxon>Poales</taxon>
        <taxon>Poaceae</taxon>
        <taxon>PACMAD clade</taxon>
        <taxon>Panicoideae</taxon>
        <taxon>Andropogonodae</taxon>
        <taxon>Paspaleae</taxon>
        <taxon>Paspalinae</taxon>
        <taxon>Paspalum</taxon>
    </lineage>
</organism>
<accession>A0AAQ3PMG8</accession>
<dbReference type="Gene3D" id="1.10.8.430">
    <property type="entry name" value="Helical domain of apoptotic protease-activating factors"/>
    <property type="match status" value="1"/>
</dbReference>